<proteinExistence type="inferred from homology"/>
<dbReference type="InterPro" id="IPR004911">
    <property type="entry name" value="Interferon-induced_GILT"/>
</dbReference>
<evidence type="ECO:0000256" key="4">
    <source>
        <dbReference type="ARBA" id="ARBA00022729"/>
    </source>
</evidence>
<sequence>MASLQTVFLCFLAIVITNHVSGAPSTQAEITPVEVDVYYEALCPDSRRFFLKQLWPTYSKIGSNIILELIPYGNAHVSGSPDKWTFTCQHGPEECLGNMIQTCAAEILNNTMDSLKFVVCAFNTVRQDFIIKECIRDKELQKK</sequence>
<dbReference type="PANTHER" id="PTHR13234">
    <property type="entry name" value="GAMMA-INTERFERON INDUCIBLE LYSOSOMAL THIOL REDUCTASE GILT"/>
    <property type="match status" value="1"/>
</dbReference>
<comment type="similarity">
    <text evidence="2">Belongs to the GILT family.</text>
</comment>
<evidence type="ECO:0000256" key="6">
    <source>
        <dbReference type="SAM" id="SignalP"/>
    </source>
</evidence>
<dbReference type="EMBL" id="HAGO01000023">
    <property type="protein sequence ID" value="SMD29711.1"/>
    <property type="molecule type" value="Transcribed_RNA"/>
</dbReference>
<dbReference type="GO" id="GO:0005576">
    <property type="term" value="C:extracellular region"/>
    <property type="evidence" value="ECO:0007669"/>
    <property type="project" value="UniProtKB-SubCell"/>
</dbReference>
<keyword evidence="5" id="KW-0325">Glycoprotein</keyword>
<evidence type="ECO:0000256" key="5">
    <source>
        <dbReference type="ARBA" id="ARBA00023180"/>
    </source>
</evidence>
<keyword evidence="3" id="KW-0964">Secreted</keyword>
<dbReference type="Pfam" id="PF03227">
    <property type="entry name" value="GILT"/>
    <property type="match status" value="1"/>
</dbReference>
<feature type="chain" id="PRO_5019712022" evidence="6">
    <location>
        <begin position="23"/>
        <end position="143"/>
    </location>
</feature>
<evidence type="ECO:0000256" key="3">
    <source>
        <dbReference type="ARBA" id="ARBA00022525"/>
    </source>
</evidence>
<feature type="signal peptide" evidence="6">
    <location>
        <begin position="1"/>
        <end position="22"/>
    </location>
</feature>
<comment type="subcellular location">
    <subcellularLocation>
        <location evidence="1">Secreted</location>
    </subcellularLocation>
</comment>
<dbReference type="AlphaFoldDB" id="A0A482ZDN6"/>
<dbReference type="PANTHER" id="PTHR13234:SF8">
    <property type="entry name" value="GAMMA-INTERFERON-INDUCIBLE LYSOSOMAL THIOL REDUCTASE"/>
    <property type="match status" value="1"/>
</dbReference>
<dbReference type="GO" id="GO:0016671">
    <property type="term" value="F:oxidoreductase activity, acting on a sulfur group of donors, disulfide as acceptor"/>
    <property type="evidence" value="ECO:0007669"/>
    <property type="project" value="InterPro"/>
</dbReference>
<accession>A0A482ZDN6</accession>
<keyword evidence="4 6" id="KW-0732">Signal</keyword>
<protein>
    <submittedName>
        <fullName evidence="7">U11-Theraphotoxin-Sfo1a_1</fullName>
    </submittedName>
</protein>
<reference evidence="7" key="2">
    <citation type="submission" date="2019-04" db="EMBL/GenBank/DDBJ databases">
        <title>Unravelling the molecular evolution of spider venoms.</title>
        <authorList>
            <person name="Pineda S."/>
        </authorList>
    </citation>
    <scope>NUCLEOTIDE SEQUENCE</scope>
</reference>
<evidence type="ECO:0000256" key="2">
    <source>
        <dbReference type="ARBA" id="ARBA00005679"/>
    </source>
</evidence>
<organism evidence="7">
    <name type="scientific">Selenotholus foelschei</name>
    <dbReference type="NCBI Taxonomy" id="1905327"/>
    <lineage>
        <taxon>Eukaryota</taxon>
        <taxon>Metazoa</taxon>
        <taxon>Ecdysozoa</taxon>
        <taxon>Arthropoda</taxon>
        <taxon>Chelicerata</taxon>
        <taxon>Arachnida</taxon>
        <taxon>Araneae</taxon>
        <taxon>Mygalomorphae</taxon>
        <taxon>Avicularoidea</taxon>
        <taxon>Theraphosidae</taxon>
        <taxon>Selenotholus</taxon>
    </lineage>
</organism>
<evidence type="ECO:0000313" key="7">
    <source>
        <dbReference type="EMBL" id="SMD29711.1"/>
    </source>
</evidence>
<reference evidence="7" key="1">
    <citation type="submission" date="2017-03" db="EMBL/GenBank/DDBJ databases">
        <authorList>
            <person name="QRISCLOUD D."/>
        </authorList>
    </citation>
    <scope>NUCLEOTIDE SEQUENCE</scope>
</reference>
<evidence type="ECO:0000256" key="1">
    <source>
        <dbReference type="ARBA" id="ARBA00004613"/>
    </source>
</evidence>
<name>A0A482ZDN6_9ARAC</name>